<feature type="transmembrane region" description="Helical" evidence="1">
    <location>
        <begin position="34"/>
        <end position="52"/>
    </location>
</feature>
<dbReference type="Proteomes" id="UP001058072">
    <property type="component" value="Chromosome"/>
</dbReference>
<keyword evidence="1" id="KW-0812">Transmembrane</keyword>
<feature type="transmembrane region" description="Helical" evidence="1">
    <location>
        <begin position="59"/>
        <end position="77"/>
    </location>
</feature>
<evidence type="ECO:0000313" key="3">
    <source>
        <dbReference type="EMBL" id="UUF09569.1"/>
    </source>
</evidence>
<dbReference type="RefSeq" id="WP_055275858.1">
    <property type="nucleotide sequence ID" value="NZ_CP071249.1"/>
</dbReference>
<evidence type="ECO:0000256" key="1">
    <source>
        <dbReference type="SAM" id="Phobius"/>
    </source>
</evidence>
<keyword evidence="1" id="KW-0472">Membrane</keyword>
<evidence type="ECO:0000313" key="5">
    <source>
        <dbReference type="Proteomes" id="UP001058072"/>
    </source>
</evidence>
<accession>A0A9Q9FJQ3</accession>
<evidence type="ECO:0000313" key="2">
    <source>
        <dbReference type="EMBL" id="UUF06016.1"/>
    </source>
</evidence>
<proteinExistence type="predicted"/>
<feature type="transmembrane region" description="Helical" evidence="1">
    <location>
        <begin position="83"/>
        <end position="102"/>
    </location>
</feature>
<evidence type="ECO:0000313" key="4">
    <source>
        <dbReference type="Proteomes" id="UP001058016"/>
    </source>
</evidence>
<name>A0A9Q9FJQ3_9FIRM</name>
<reference evidence="3 4" key="1">
    <citation type="submission" date="2021-03" db="EMBL/GenBank/DDBJ databases">
        <title>Comparative Genomics and Metabolomics in the genus Turicibacter.</title>
        <authorList>
            <person name="Maki J."/>
            <person name="Looft T."/>
        </authorList>
    </citation>
    <scope>NUCLEOTIDE SEQUENCE</scope>
    <source>
        <strain evidence="3">ISU324</strain>
        <strain evidence="2 4">MMM721</strain>
    </source>
</reference>
<sequence>MKWLMKYVIYGLPFVTLLAGELLAETEIDRAQVYVPLLALFPFLYLLQGLLVALYGGSLLVAVVMTSISYFVALFLFLNQSSWIYILIYLILTLAVSAIFEYKHRHH</sequence>
<dbReference type="EMBL" id="CP071249">
    <property type="protein sequence ID" value="UUF06016.1"/>
    <property type="molecule type" value="Genomic_DNA"/>
</dbReference>
<dbReference type="Proteomes" id="UP001058016">
    <property type="component" value="Chromosome"/>
</dbReference>
<keyword evidence="4" id="KW-1185">Reference proteome</keyword>
<gene>
    <name evidence="2" type="ORF">J0J69_00010</name>
    <name evidence="3" type="ORF">J0J70_06400</name>
</gene>
<keyword evidence="1" id="KW-1133">Transmembrane helix</keyword>
<organism evidence="3 5">
    <name type="scientific">Turicibacter bilis</name>
    <dbReference type="NCBI Taxonomy" id="2735723"/>
    <lineage>
        <taxon>Bacteria</taxon>
        <taxon>Bacillati</taxon>
        <taxon>Bacillota</taxon>
        <taxon>Erysipelotrichia</taxon>
        <taxon>Erysipelotrichales</taxon>
        <taxon>Turicibacteraceae</taxon>
        <taxon>Turicibacter</taxon>
    </lineage>
</organism>
<dbReference type="AlphaFoldDB" id="A0A9Q9FJQ3"/>
<protein>
    <submittedName>
        <fullName evidence="3">Uncharacterized protein</fullName>
    </submittedName>
</protein>
<dbReference type="EMBL" id="CP071250">
    <property type="protein sequence ID" value="UUF09569.1"/>
    <property type="molecule type" value="Genomic_DNA"/>
</dbReference>